<organism evidence="2 3">
    <name type="scientific">Morchella conica CCBAS932</name>
    <dbReference type="NCBI Taxonomy" id="1392247"/>
    <lineage>
        <taxon>Eukaryota</taxon>
        <taxon>Fungi</taxon>
        <taxon>Dikarya</taxon>
        <taxon>Ascomycota</taxon>
        <taxon>Pezizomycotina</taxon>
        <taxon>Pezizomycetes</taxon>
        <taxon>Pezizales</taxon>
        <taxon>Morchellaceae</taxon>
        <taxon>Morchella</taxon>
    </lineage>
</organism>
<reference evidence="2 3" key="1">
    <citation type="journal article" date="2018" name="Nat. Ecol. Evol.">
        <title>Pezizomycetes genomes reveal the molecular basis of ectomycorrhizal truffle lifestyle.</title>
        <authorList>
            <person name="Murat C."/>
            <person name="Payen T."/>
            <person name="Noel B."/>
            <person name="Kuo A."/>
            <person name="Morin E."/>
            <person name="Chen J."/>
            <person name="Kohler A."/>
            <person name="Krizsan K."/>
            <person name="Balestrini R."/>
            <person name="Da Silva C."/>
            <person name="Montanini B."/>
            <person name="Hainaut M."/>
            <person name="Levati E."/>
            <person name="Barry K.W."/>
            <person name="Belfiori B."/>
            <person name="Cichocki N."/>
            <person name="Clum A."/>
            <person name="Dockter R.B."/>
            <person name="Fauchery L."/>
            <person name="Guy J."/>
            <person name="Iotti M."/>
            <person name="Le Tacon F."/>
            <person name="Lindquist E.A."/>
            <person name="Lipzen A."/>
            <person name="Malagnac F."/>
            <person name="Mello A."/>
            <person name="Molinier V."/>
            <person name="Miyauchi S."/>
            <person name="Poulain J."/>
            <person name="Riccioni C."/>
            <person name="Rubini A."/>
            <person name="Sitrit Y."/>
            <person name="Splivallo R."/>
            <person name="Traeger S."/>
            <person name="Wang M."/>
            <person name="Zifcakova L."/>
            <person name="Wipf D."/>
            <person name="Zambonelli A."/>
            <person name="Paolocci F."/>
            <person name="Nowrousian M."/>
            <person name="Ottonello S."/>
            <person name="Baldrian P."/>
            <person name="Spatafora J.W."/>
            <person name="Henrissat B."/>
            <person name="Nagy L.G."/>
            <person name="Aury J.M."/>
            <person name="Wincker P."/>
            <person name="Grigoriev I.V."/>
            <person name="Bonfante P."/>
            <person name="Martin F.M."/>
        </authorList>
    </citation>
    <scope>NUCLEOTIDE SEQUENCE [LARGE SCALE GENOMIC DNA]</scope>
    <source>
        <strain evidence="2 3">CCBAS932</strain>
    </source>
</reference>
<dbReference type="InterPro" id="IPR022793">
    <property type="entry name" value="Rrn10"/>
</dbReference>
<dbReference type="GO" id="GO:0006360">
    <property type="term" value="P:transcription by RNA polymerase I"/>
    <property type="evidence" value="ECO:0007669"/>
    <property type="project" value="InterPro"/>
</dbReference>
<name>A0A3N4KRG9_9PEZI</name>
<evidence type="ECO:0000256" key="1">
    <source>
        <dbReference type="SAM" id="MobiDB-lite"/>
    </source>
</evidence>
<dbReference type="InParanoid" id="A0A3N4KRG9"/>
<gene>
    <name evidence="2" type="ORF">P167DRAFT_535194</name>
</gene>
<feature type="region of interest" description="Disordered" evidence="1">
    <location>
        <begin position="145"/>
        <end position="185"/>
    </location>
</feature>
<dbReference type="OrthoDB" id="2565191at2759"/>
<accession>A0A3N4KRG9</accession>
<dbReference type="AlphaFoldDB" id="A0A3N4KRG9"/>
<dbReference type="PANTHER" id="PTHR28054">
    <property type="entry name" value="RNA POLYMERASE I-SPECIFIC TRANSCRIPTION INITIATION FACTOR RRN10"/>
    <property type="match status" value="1"/>
</dbReference>
<keyword evidence="3" id="KW-1185">Reference proteome</keyword>
<evidence type="ECO:0000313" key="3">
    <source>
        <dbReference type="Proteomes" id="UP000277580"/>
    </source>
</evidence>
<feature type="compositionally biased region" description="Basic residues" evidence="1">
    <location>
        <begin position="173"/>
        <end position="185"/>
    </location>
</feature>
<evidence type="ECO:0000313" key="2">
    <source>
        <dbReference type="EMBL" id="RPB13143.1"/>
    </source>
</evidence>
<dbReference type="EMBL" id="ML119124">
    <property type="protein sequence ID" value="RPB13143.1"/>
    <property type="molecule type" value="Genomic_DNA"/>
</dbReference>
<proteinExistence type="predicted"/>
<dbReference type="PANTHER" id="PTHR28054:SF1">
    <property type="entry name" value="RNA POLYMERASE I-SPECIFIC TRANSCRIPTION INITIATION FACTOR RRN10"/>
    <property type="match status" value="1"/>
</dbReference>
<sequence>MPKRKAPSSDSASPDPDPDPRSRRGTRHATVYDAVANRVNYEGFVHSRRVHDTNGELHKRSQTAQTADEVLGRRRNAPEAPIPYAEGGGEGLPDSDLLIAVHQYVADFYGAHGMGAVSYRSMDETALLAVGMLLEETVKSCLGEDGDLALIEQESSSEEEDAEEQAPAESPPKKKKKRGKVRRKS</sequence>
<feature type="region of interest" description="Disordered" evidence="1">
    <location>
        <begin position="1"/>
        <end position="30"/>
    </location>
</feature>
<feature type="compositionally biased region" description="Acidic residues" evidence="1">
    <location>
        <begin position="155"/>
        <end position="166"/>
    </location>
</feature>
<protein>
    <submittedName>
        <fullName evidence="2">Uncharacterized protein</fullName>
    </submittedName>
</protein>
<dbReference type="Proteomes" id="UP000277580">
    <property type="component" value="Unassembled WGS sequence"/>
</dbReference>